<dbReference type="GeneID" id="70251125"/>
<dbReference type="AlphaFoldDB" id="A0AAD4PXE9"/>
<accession>A0AAD4PXE9</accession>
<dbReference type="InterPro" id="IPR046529">
    <property type="entry name" value="DUF6594"/>
</dbReference>
<keyword evidence="2" id="KW-0472">Membrane</keyword>
<dbReference type="EMBL" id="JAJTJA010000010">
    <property type="protein sequence ID" value="KAH8692643.1"/>
    <property type="molecule type" value="Genomic_DNA"/>
</dbReference>
<dbReference type="Proteomes" id="UP001201262">
    <property type="component" value="Unassembled WGS sequence"/>
</dbReference>
<keyword evidence="5" id="KW-1185">Reference proteome</keyword>
<feature type="transmembrane region" description="Helical" evidence="2">
    <location>
        <begin position="426"/>
        <end position="444"/>
    </location>
</feature>
<feature type="compositionally biased region" description="Basic residues" evidence="1">
    <location>
        <begin position="7"/>
        <end position="19"/>
    </location>
</feature>
<feature type="compositionally biased region" description="Basic residues" evidence="1">
    <location>
        <begin position="171"/>
        <end position="181"/>
    </location>
</feature>
<keyword evidence="2" id="KW-0812">Transmembrane</keyword>
<gene>
    <name evidence="4" type="ORF">BGW36DRAFT_430398</name>
</gene>
<feature type="region of interest" description="Disordered" evidence="1">
    <location>
        <begin position="1"/>
        <end position="255"/>
    </location>
</feature>
<dbReference type="PANTHER" id="PTHR34502">
    <property type="entry name" value="DUF6594 DOMAIN-CONTAINING PROTEIN-RELATED"/>
    <property type="match status" value="1"/>
</dbReference>
<dbReference type="RefSeq" id="XP_046068516.1">
    <property type="nucleotide sequence ID" value="XM_046220838.1"/>
</dbReference>
<organism evidence="4 5">
    <name type="scientific">Talaromyces proteolyticus</name>
    <dbReference type="NCBI Taxonomy" id="1131652"/>
    <lineage>
        <taxon>Eukaryota</taxon>
        <taxon>Fungi</taxon>
        <taxon>Dikarya</taxon>
        <taxon>Ascomycota</taxon>
        <taxon>Pezizomycotina</taxon>
        <taxon>Eurotiomycetes</taxon>
        <taxon>Eurotiomycetidae</taxon>
        <taxon>Eurotiales</taxon>
        <taxon>Trichocomaceae</taxon>
        <taxon>Talaromyces</taxon>
        <taxon>Talaromyces sect. Bacilispori</taxon>
    </lineage>
</organism>
<evidence type="ECO:0000259" key="3">
    <source>
        <dbReference type="Pfam" id="PF20237"/>
    </source>
</evidence>
<feature type="compositionally biased region" description="Low complexity" evidence="1">
    <location>
        <begin position="83"/>
        <end position="94"/>
    </location>
</feature>
<evidence type="ECO:0000256" key="1">
    <source>
        <dbReference type="SAM" id="MobiDB-lite"/>
    </source>
</evidence>
<feature type="domain" description="DUF6594" evidence="3">
    <location>
        <begin position="259"/>
        <end position="415"/>
    </location>
</feature>
<dbReference type="Pfam" id="PF20237">
    <property type="entry name" value="DUF6594"/>
    <property type="match status" value="1"/>
</dbReference>
<dbReference type="PANTHER" id="PTHR34502:SF6">
    <property type="entry name" value="DUF6594 DOMAIN-CONTAINING PROTEIN"/>
    <property type="match status" value="1"/>
</dbReference>
<feature type="compositionally biased region" description="Acidic residues" evidence="1">
    <location>
        <begin position="95"/>
        <end position="104"/>
    </location>
</feature>
<feature type="compositionally biased region" description="Polar residues" evidence="1">
    <location>
        <begin position="129"/>
        <end position="155"/>
    </location>
</feature>
<proteinExistence type="predicted"/>
<evidence type="ECO:0000256" key="2">
    <source>
        <dbReference type="SAM" id="Phobius"/>
    </source>
</evidence>
<feature type="compositionally biased region" description="Basic and acidic residues" evidence="1">
    <location>
        <begin position="182"/>
        <end position="199"/>
    </location>
</feature>
<protein>
    <recommendedName>
        <fullName evidence="3">DUF6594 domain-containing protein</fullName>
    </recommendedName>
</protein>
<comment type="caution">
    <text evidence="4">The sequence shown here is derived from an EMBL/GenBank/DDBJ whole genome shotgun (WGS) entry which is preliminary data.</text>
</comment>
<reference evidence="4" key="1">
    <citation type="submission" date="2021-12" db="EMBL/GenBank/DDBJ databases">
        <title>Convergent genome expansion in fungi linked to evolution of root-endophyte symbiosis.</title>
        <authorList>
            <consortium name="DOE Joint Genome Institute"/>
            <person name="Ke Y.-H."/>
            <person name="Bonito G."/>
            <person name="Liao H.-L."/>
            <person name="Looney B."/>
            <person name="Rojas-Flechas A."/>
            <person name="Nash J."/>
            <person name="Hameed K."/>
            <person name="Schadt C."/>
            <person name="Martin F."/>
            <person name="Crous P.W."/>
            <person name="Miettinen O."/>
            <person name="Magnuson J.K."/>
            <person name="Labbe J."/>
            <person name="Jacobson D."/>
            <person name="Doktycz M.J."/>
            <person name="Veneault-Fourrey C."/>
            <person name="Kuo A."/>
            <person name="Mondo S."/>
            <person name="Calhoun S."/>
            <person name="Riley R."/>
            <person name="Ohm R."/>
            <person name="LaButti K."/>
            <person name="Andreopoulos B."/>
            <person name="Pangilinan J."/>
            <person name="Nolan M."/>
            <person name="Tritt A."/>
            <person name="Clum A."/>
            <person name="Lipzen A."/>
            <person name="Daum C."/>
            <person name="Barry K."/>
            <person name="Grigoriev I.V."/>
            <person name="Vilgalys R."/>
        </authorList>
    </citation>
    <scope>NUCLEOTIDE SEQUENCE</scope>
    <source>
        <strain evidence="4">PMI_201</strain>
    </source>
</reference>
<sequence>MSSSVAGRRKGSKGSKVARPKSDSIPSKSTSLTISGPTKAMQSSARTSAKNGNGNLPTKSQSRMTQGQNAADPKPNVFEFLQEGESSSSPASESDSGEEEEEEQENRGTVEAHTPVNSRLARDVGLPSPESSFRASSPEQTFSVASRDSISTDIEPTTPPDGSPAAAYLRLAHKHITQSRGRRSDVHYQGRSMSRDHQSDYSAPEDYYISTRSRPPQRRKHSSSPVQNGTAGPLVPADKKREMTKNDGPSSEAGCVSGYASLASKLDSSGKDTQKLTPLYRRFENVNHRILLYLQDEISQMEEELQLMDKYDANHRAAVAEEEGVLPEPASRRMDVEACHFSGFHARRTELMERLSYKINQYNDALYNYNRMRQSLSPASSRDVHTYRAWIHENAPIAKNETKFLDHELDLISMNAVANAKGDNSILYFIIGVMSAALLLPLLAY</sequence>
<name>A0AAD4PXE9_9EURO</name>
<feature type="compositionally biased region" description="Polar residues" evidence="1">
    <location>
        <begin position="24"/>
        <end position="69"/>
    </location>
</feature>
<keyword evidence="2" id="KW-1133">Transmembrane helix</keyword>
<evidence type="ECO:0000313" key="4">
    <source>
        <dbReference type="EMBL" id="KAH8692643.1"/>
    </source>
</evidence>
<evidence type="ECO:0000313" key="5">
    <source>
        <dbReference type="Proteomes" id="UP001201262"/>
    </source>
</evidence>